<reference evidence="11" key="1">
    <citation type="submission" date="2016-06" db="UniProtKB">
        <authorList>
            <consortium name="WormBaseParasite"/>
        </authorList>
    </citation>
    <scope>IDENTIFICATION</scope>
</reference>
<keyword evidence="10" id="KW-1185">Reference proteome</keyword>
<protein>
    <recommendedName>
        <fullName evidence="6">Sorbitol dehydrogenase</fullName>
    </recommendedName>
    <alternativeName>
        <fullName evidence="7">Polyol dehydrogenase</fullName>
    </alternativeName>
</protein>
<feature type="domain" description="Alcohol dehydrogenase-like N-terminal" evidence="8">
    <location>
        <begin position="26"/>
        <end position="84"/>
    </location>
</feature>
<gene>
    <name evidence="9" type="ORF">GPUH_LOCUS19769</name>
</gene>
<evidence type="ECO:0000259" key="8">
    <source>
        <dbReference type="Pfam" id="PF08240"/>
    </source>
</evidence>
<dbReference type="Pfam" id="PF08240">
    <property type="entry name" value="ADH_N"/>
    <property type="match status" value="1"/>
</dbReference>
<dbReference type="InterPro" id="IPR002328">
    <property type="entry name" value="ADH_Zn_CS"/>
</dbReference>
<dbReference type="InterPro" id="IPR011032">
    <property type="entry name" value="GroES-like_sf"/>
</dbReference>
<evidence type="ECO:0000256" key="7">
    <source>
        <dbReference type="ARBA" id="ARBA00032485"/>
    </source>
</evidence>
<dbReference type="GO" id="GO:0003939">
    <property type="term" value="F:L-iditol 2-dehydrogenase (NAD+) activity"/>
    <property type="evidence" value="ECO:0007669"/>
    <property type="project" value="TreeGrafter"/>
</dbReference>
<evidence type="ECO:0000256" key="1">
    <source>
        <dbReference type="ARBA" id="ARBA00001947"/>
    </source>
</evidence>
<keyword evidence="5" id="KW-0560">Oxidoreductase</keyword>
<dbReference type="AlphaFoldDB" id="A0A183EFM8"/>
<dbReference type="EMBL" id="UYRT01089109">
    <property type="protein sequence ID" value="VDN34535.1"/>
    <property type="molecule type" value="Genomic_DNA"/>
</dbReference>
<dbReference type="OrthoDB" id="1879366at2759"/>
<evidence type="ECO:0000256" key="3">
    <source>
        <dbReference type="ARBA" id="ARBA00022723"/>
    </source>
</evidence>
<evidence type="ECO:0000256" key="5">
    <source>
        <dbReference type="ARBA" id="ARBA00023002"/>
    </source>
</evidence>
<sequence>MSKNLACVLYGKQDLRLEEREIPVPKPGQLLIRVHTVGICGTDVHFWTHGEIGPFKPAKPMILGHESSGIVASLGPNVKGFVVGS</sequence>
<accession>A0A183EFM8</accession>
<dbReference type="PANTHER" id="PTHR43161:SF9">
    <property type="entry name" value="SORBITOL DEHYDROGENASE"/>
    <property type="match status" value="1"/>
</dbReference>
<evidence type="ECO:0000256" key="2">
    <source>
        <dbReference type="ARBA" id="ARBA00008072"/>
    </source>
</evidence>
<organism evidence="11">
    <name type="scientific">Gongylonema pulchrum</name>
    <dbReference type="NCBI Taxonomy" id="637853"/>
    <lineage>
        <taxon>Eukaryota</taxon>
        <taxon>Metazoa</taxon>
        <taxon>Ecdysozoa</taxon>
        <taxon>Nematoda</taxon>
        <taxon>Chromadorea</taxon>
        <taxon>Rhabditida</taxon>
        <taxon>Spirurina</taxon>
        <taxon>Spiruromorpha</taxon>
        <taxon>Spiruroidea</taxon>
        <taxon>Gongylonematidae</taxon>
        <taxon>Gongylonema</taxon>
    </lineage>
</organism>
<reference evidence="9 10" key="2">
    <citation type="submission" date="2018-11" db="EMBL/GenBank/DDBJ databases">
        <authorList>
            <consortium name="Pathogen Informatics"/>
        </authorList>
    </citation>
    <scope>NUCLEOTIDE SEQUENCE [LARGE SCALE GENOMIC DNA]</scope>
</reference>
<evidence type="ECO:0000256" key="6">
    <source>
        <dbReference type="ARBA" id="ARBA00026132"/>
    </source>
</evidence>
<dbReference type="Gene3D" id="3.90.180.10">
    <property type="entry name" value="Medium-chain alcohol dehydrogenases, catalytic domain"/>
    <property type="match status" value="1"/>
</dbReference>
<dbReference type="Proteomes" id="UP000271098">
    <property type="component" value="Unassembled WGS sequence"/>
</dbReference>
<comment type="cofactor">
    <cofactor evidence="1">
        <name>Zn(2+)</name>
        <dbReference type="ChEBI" id="CHEBI:29105"/>
    </cofactor>
</comment>
<dbReference type="GO" id="GO:0008270">
    <property type="term" value="F:zinc ion binding"/>
    <property type="evidence" value="ECO:0007669"/>
    <property type="project" value="InterPro"/>
</dbReference>
<dbReference type="PANTHER" id="PTHR43161">
    <property type="entry name" value="SORBITOL DEHYDROGENASE"/>
    <property type="match status" value="1"/>
</dbReference>
<evidence type="ECO:0000256" key="4">
    <source>
        <dbReference type="ARBA" id="ARBA00022833"/>
    </source>
</evidence>
<dbReference type="InterPro" id="IPR013154">
    <property type="entry name" value="ADH-like_N"/>
</dbReference>
<name>A0A183EFM8_9BILA</name>
<dbReference type="WBParaSite" id="GPUH_0001979401-mRNA-1">
    <property type="protein sequence ID" value="GPUH_0001979401-mRNA-1"/>
    <property type="gene ID" value="GPUH_0001979401"/>
</dbReference>
<evidence type="ECO:0000313" key="9">
    <source>
        <dbReference type="EMBL" id="VDN34535.1"/>
    </source>
</evidence>
<comment type="similarity">
    <text evidence="2">Belongs to the zinc-containing alcohol dehydrogenase family.</text>
</comment>
<dbReference type="SUPFAM" id="SSF50129">
    <property type="entry name" value="GroES-like"/>
    <property type="match status" value="1"/>
</dbReference>
<dbReference type="GO" id="GO:0006062">
    <property type="term" value="P:sorbitol catabolic process"/>
    <property type="evidence" value="ECO:0007669"/>
    <property type="project" value="TreeGrafter"/>
</dbReference>
<proteinExistence type="inferred from homology"/>
<evidence type="ECO:0000313" key="10">
    <source>
        <dbReference type="Proteomes" id="UP000271098"/>
    </source>
</evidence>
<dbReference type="PROSITE" id="PS00059">
    <property type="entry name" value="ADH_ZINC"/>
    <property type="match status" value="1"/>
</dbReference>
<evidence type="ECO:0000313" key="11">
    <source>
        <dbReference type="WBParaSite" id="GPUH_0001979401-mRNA-1"/>
    </source>
</evidence>
<keyword evidence="4" id="KW-0862">Zinc</keyword>
<keyword evidence="3" id="KW-0479">Metal-binding</keyword>